<organism evidence="1 2">
    <name type="scientific">Candidatus Magnetobacterium bavaricum</name>
    <dbReference type="NCBI Taxonomy" id="29290"/>
    <lineage>
        <taxon>Bacteria</taxon>
        <taxon>Pseudomonadati</taxon>
        <taxon>Nitrospirota</taxon>
        <taxon>Thermodesulfovibrionia</taxon>
        <taxon>Thermodesulfovibrionales</taxon>
        <taxon>Candidatus Magnetobacteriaceae</taxon>
        <taxon>Candidatus Magnetobacterium</taxon>
    </lineage>
</organism>
<dbReference type="AlphaFoldDB" id="A0A0F3GMD1"/>
<sequence>MARLYKDYIAVDKDFIPVFSHQLDKKYPDRWKEFVPHGTFNDILSDLAGALEMSSIQAKKSLWVSGAYGTGKTYASFAIKHILEDSIEEVTDYLKELKTTLTRFTKLKQKGDILVVHRSSSSGIIGDNKLFGVIQESIKQALKEKGYTYLGAKSLYSNMLDILKTPDHPFNFTAAFWYCKAHFTEYASPEEVVSDIERLDGDSSLELMMRVVEIADNLGFHGFLRSHKDIIDWIEDVIKGNNLRCIVFIWDEFTEYFRNNQDRLTGLQELAQMSATTPFYFLLITHLTHAQVISAPQSKKRMEARFKLRTIEMPDTTAFMLMGKAIQTVPELKNEWDIISEDLWSRVEGMVTATIMQYAGNIKKEELKALLPLHPYAAYMLKIISAVISSNQRTMFQFLSGDSGQDRQGRHNFRWYIENHSVAEWCYLTSDYIWDYFFYLDNPDLDKDTRSAIIHYNSFENQCGDEGEKRVLKVVLLLVAMQRVGGGATRGVASLLRPTLSNISAAFEGSDIHDNVRITMDRLVEKRILGSIPEGHNDILYVTQPPIPTQTPVDFPFEKIITDYDVHRHFTLSGYAKARFTITCATHLDIKKKLSNSHLANKIYLVFMFAKNEEDSLKSDEIIIKQLQEYNGNIVVADMSSQPLGEQKFNNFIEFMTHENYFSIVDHNQQRYYENQARRVIDEWMQRLDVTTVCLYTKNEPLIRLQGNTSFRAKIKDINAKLYPDGLETLTIMDSLFAETGFSDKVSLMGMGKLNIATNLNYLTVIKNKLIEANLWHTHNYAESNPAHPVSKMKTVIERLIDAGFEKNNYVMIADIWSAMQAKPFGLMKCVGSAFLMGFLLKEYADNNYYRDDGSSTVALSHDVLAYMIVGIIKDSPKAKTLRIVRMPSGQERLNLLLEKWRDLTGTDTPGKWASNMRIPVLCLFEGELKEAADTFSIINKPDNPMRNEQIDSAIRFLENSQNVKTLSDIARCNEIFKEFITGEYGILFTGADINNLKDILHKRETNVYNWYYSKARFDPTIKELASQKYGESYCGEIFQAIDSLPPEKVKDYLKELVKSDPLVGISIMKRTKGKATP</sequence>
<evidence type="ECO:0000313" key="1">
    <source>
        <dbReference type="EMBL" id="KJU83051.1"/>
    </source>
</evidence>
<proteinExistence type="predicted"/>
<dbReference type="EMBL" id="LACI01002062">
    <property type="protein sequence ID" value="KJU83051.1"/>
    <property type="molecule type" value="Genomic_DNA"/>
</dbReference>
<accession>A0A0F3GMD1</accession>
<comment type="caution">
    <text evidence="1">The sequence shown here is derived from an EMBL/GenBank/DDBJ whole genome shotgun (WGS) entry which is preliminary data.</text>
</comment>
<keyword evidence="2" id="KW-1185">Reference proteome</keyword>
<dbReference type="Proteomes" id="UP000033423">
    <property type="component" value="Unassembled WGS sequence"/>
</dbReference>
<dbReference type="Gene3D" id="3.40.50.300">
    <property type="entry name" value="P-loop containing nucleotide triphosphate hydrolases"/>
    <property type="match status" value="1"/>
</dbReference>
<protein>
    <submittedName>
        <fullName evidence="1">Uncharacterized protein</fullName>
    </submittedName>
</protein>
<name>A0A0F3GMD1_9BACT</name>
<reference evidence="1 2" key="1">
    <citation type="submission" date="2015-02" db="EMBL/GenBank/DDBJ databases">
        <title>Single-cell genomics of uncultivated deep-branching MTB reveals a conserved set of magnetosome genes.</title>
        <authorList>
            <person name="Kolinko S."/>
            <person name="Richter M."/>
            <person name="Glockner F.O."/>
            <person name="Brachmann A."/>
            <person name="Schuler D."/>
        </authorList>
    </citation>
    <scope>NUCLEOTIDE SEQUENCE [LARGE SCALE GENOMIC DNA]</scope>
    <source>
        <strain evidence="1">TM-1</strain>
    </source>
</reference>
<dbReference type="InterPro" id="IPR027417">
    <property type="entry name" value="P-loop_NTPase"/>
</dbReference>
<gene>
    <name evidence="1" type="ORF">MBAV_004751</name>
</gene>
<evidence type="ECO:0000313" key="2">
    <source>
        <dbReference type="Proteomes" id="UP000033423"/>
    </source>
</evidence>